<evidence type="ECO:0000256" key="3">
    <source>
        <dbReference type="ARBA" id="ARBA00022475"/>
    </source>
</evidence>
<feature type="domain" description="ABC transmembrane type-1" evidence="8">
    <location>
        <begin position="87"/>
        <end position="301"/>
    </location>
</feature>
<protein>
    <recommendedName>
        <fullName evidence="8">ABC transmembrane type-1 domain-containing protein</fullName>
    </recommendedName>
</protein>
<evidence type="ECO:0000313" key="9">
    <source>
        <dbReference type="EMBL" id="KKY02294.1"/>
    </source>
</evidence>
<evidence type="ECO:0000256" key="6">
    <source>
        <dbReference type="ARBA" id="ARBA00023136"/>
    </source>
</evidence>
<dbReference type="InterPro" id="IPR035906">
    <property type="entry name" value="MetI-like_sf"/>
</dbReference>
<organism evidence="9 10">
    <name type="scientific">Paraclostridium benzoelyticum</name>
    <dbReference type="NCBI Taxonomy" id="1629550"/>
    <lineage>
        <taxon>Bacteria</taxon>
        <taxon>Bacillati</taxon>
        <taxon>Bacillota</taxon>
        <taxon>Clostridia</taxon>
        <taxon>Peptostreptococcales</taxon>
        <taxon>Peptostreptococcaceae</taxon>
        <taxon>Paraclostridium</taxon>
    </lineage>
</organism>
<dbReference type="Gene3D" id="1.10.3720.10">
    <property type="entry name" value="MetI-like"/>
    <property type="match status" value="1"/>
</dbReference>
<proteinExistence type="inferred from homology"/>
<dbReference type="PROSITE" id="PS50928">
    <property type="entry name" value="ABC_TM1"/>
    <property type="match status" value="1"/>
</dbReference>
<dbReference type="Pfam" id="PF00528">
    <property type="entry name" value="BPD_transp_1"/>
    <property type="match status" value="1"/>
</dbReference>
<feature type="transmembrane region" description="Helical" evidence="7">
    <location>
        <begin position="124"/>
        <end position="145"/>
    </location>
</feature>
<sequence length="314" mass="35724">MQAEVYNEKPSNLDKLKAKKKKNLKRNLTGYMFIMPLLIGVLVFNFIPFILNLFYSLTDLNAFGGWNFVGSENFLRLFKDPLFYKAVGNTFLYVVVTVPPMVIISICIANLLNKNIKGKGIYRTIYFLPVVTMASASTLVFQWMFNSRFGLVNQFLEAIGLEGKLWFTDPNLARVVIIVFIIWSGLGYKIMIFLGGLQSIPESYYEAASIDGASSFKQFTHITIPLLTPSIFFIVIWSLIGSFQLFDVVFMLIKQGSPAYESTITMTRYFYDLGFTLGDKGYASAVAVILFLIIMAVTLIQFKLQKKWVHYSDE</sequence>
<feature type="transmembrane region" description="Helical" evidence="7">
    <location>
        <begin position="172"/>
        <end position="194"/>
    </location>
</feature>
<dbReference type="PANTHER" id="PTHR30193:SF37">
    <property type="entry name" value="INNER MEMBRANE ABC TRANSPORTER PERMEASE PROTEIN YCJO"/>
    <property type="match status" value="1"/>
</dbReference>
<dbReference type="EMBL" id="LBBT01000086">
    <property type="protein sequence ID" value="KKY02294.1"/>
    <property type="molecule type" value="Genomic_DNA"/>
</dbReference>
<evidence type="ECO:0000256" key="4">
    <source>
        <dbReference type="ARBA" id="ARBA00022692"/>
    </source>
</evidence>
<keyword evidence="4 7" id="KW-0812">Transmembrane</keyword>
<reference evidence="9 10" key="1">
    <citation type="submission" date="2015-04" db="EMBL/GenBank/DDBJ databases">
        <title>Microcin producing Clostridium sp. JC272T.</title>
        <authorList>
            <person name="Jyothsna T."/>
            <person name="Sasikala C."/>
            <person name="Ramana C."/>
        </authorList>
    </citation>
    <scope>NUCLEOTIDE SEQUENCE [LARGE SCALE GENOMIC DNA]</scope>
    <source>
        <strain evidence="9 10">JC272</strain>
    </source>
</reference>
<dbReference type="GO" id="GO:0005886">
    <property type="term" value="C:plasma membrane"/>
    <property type="evidence" value="ECO:0007669"/>
    <property type="project" value="UniProtKB-SubCell"/>
</dbReference>
<evidence type="ECO:0000256" key="5">
    <source>
        <dbReference type="ARBA" id="ARBA00022989"/>
    </source>
</evidence>
<dbReference type="InterPro" id="IPR051393">
    <property type="entry name" value="ABC_transporter_permease"/>
</dbReference>
<dbReference type="PATRIC" id="fig|1629550.3.peg.3494"/>
<dbReference type="RefSeq" id="WP_021429006.1">
    <property type="nucleotide sequence ID" value="NZ_LBBT01000086.1"/>
</dbReference>
<keyword evidence="5 7" id="KW-1133">Transmembrane helix</keyword>
<comment type="caution">
    <text evidence="9">The sequence shown here is derived from an EMBL/GenBank/DDBJ whole genome shotgun (WGS) entry which is preliminary data.</text>
</comment>
<dbReference type="InterPro" id="IPR000515">
    <property type="entry name" value="MetI-like"/>
</dbReference>
<dbReference type="GO" id="GO:0055085">
    <property type="term" value="P:transmembrane transport"/>
    <property type="evidence" value="ECO:0007669"/>
    <property type="project" value="InterPro"/>
</dbReference>
<evidence type="ECO:0000256" key="1">
    <source>
        <dbReference type="ARBA" id="ARBA00004651"/>
    </source>
</evidence>
<dbReference type="AlphaFoldDB" id="A0A0M3DLH2"/>
<evidence type="ECO:0000259" key="8">
    <source>
        <dbReference type="PROSITE" id="PS50928"/>
    </source>
</evidence>
<gene>
    <name evidence="9" type="ORF">VN21_03980</name>
</gene>
<evidence type="ECO:0000256" key="7">
    <source>
        <dbReference type="RuleBase" id="RU363032"/>
    </source>
</evidence>
<dbReference type="SUPFAM" id="SSF161098">
    <property type="entry name" value="MetI-like"/>
    <property type="match status" value="1"/>
</dbReference>
<comment type="similarity">
    <text evidence="7">Belongs to the binding-protein-dependent transport system permease family.</text>
</comment>
<keyword evidence="10" id="KW-1185">Reference proteome</keyword>
<dbReference type="CDD" id="cd06261">
    <property type="entry name" value="TM_PBP2"/>
    <property type="match status" value="1"/>
</dbReference>
<feature type="transmembrane region" description="Helical" evidence="7">
    <location>
        <begin position="28"/>
        <end position="51"/>
    </location>
</feature>
<accession>A0A0M3DLH2</accession>
<name>A0A0M3DLH2_9FIRM</name>
<keyword evidence="3" id="KW-1003">Cell membrane</keyword>
<feature type="transmembrane region" description="Helical" evidence="7">
    <location>
        <begin position="91"/>
        <end position="112"/>
    </location>
</feature>
<feature type="transmembrane region" description="Helical" evidence="7">
    <location>
        <begin position="282"/>
        <end position="302"/>
    </location>
</feature>
<evidence type="ECO:0000256" key="2">
    <source>
        <dbReference type="ARBA" id="ARBA00022448"/>
    </source>
</evidence>
<keyword evidence="6 7" id="KW-0472">Membrane</keyword>
<comment type="subcellular location">
    <subcellularLocation>
        <location evidence="1 7">Cell membrane</location>
        <topology evidence="1 7">Multi-pass membrane protein</topology>
    </subcellularLocation>
</comment>
<dbReference type="Proteomes" id="UP000034407">
    <property type="component" value="Unassembled WGS sequence"/>
</dbReference>
<dbReference type="PANTHER" id="PTHR30193">
    <property type="entry name" value="ABC TRANSPORTER PERMEASE PROTEIN"/>
    <property type="match status" value="1"/>
</dbReference>
<keyword evidence="2 7" id="KW-0813">Transport</keyword>
<evidence type="ECO:0000313" key="10">
    <source>
        <dbReference type="Proteomes" id="UP000034407"/>
    </source>
</evidence>